<dbReference type="Proteomes" id="UP000003947">
    <property type="component" value="Unassembled WGS sequence"/>
</dbReference>
<dbReference type="STRING" id="864069.MicloDRAFT_00001530"/>
<name>I4Z4M1_9HYPH</name>
<dbReference type="RefSeq" id="WP_009488631.1">
    <property type="nucleotide sequence ID" value="NZ_CP141049.1"/>
</dbReference>
<dbReference type="EMBL" id="JH660633">
    <property type="protein sequence ID" value="EIM31163.1"/>
    <property type="molecule type" value="Genomic_DNA"/>
</dbReference>
<proteinExistence type="predicted"/>
<protein>
    <submittedName>
        <fullName evidence="1">Uncharacterized protein</fullName>
    </submittedName>
</protein>
<dbReference type="OrthoDB" id="9255532at2"/>
<evidence type="ECO:0000313" key="2">
    <source>
        <dbReference type="Proteomes" id="UP000003947"/>
    </source>
</evidence>
<keyword evidence="2" id="KW-1185">Reference proteome</keyword>
<dbReference type="HOGENOM" id="CLU_469949_0_0_5"/>
<gene>
    <name evidence="1" type="ORF">MicloDRAFT_00001530</name>
</gene>
<dbReference type="PATRIC" id="fig|864069.3.peg.157"/>
<organism evidence="1 2">
    <name type="scientific">Microvirga lotononidis</name>
    <dbReference type="NCBI Taxonomy" id="864069"/>
    <lineage>
        <taxon>Bacteria</taxon>
        <taxon>Pseudomonadati</taxon>
        <taxon>Pseudomonadota</taxon>
        <taxon>Alphaproteobacteria</taxon>
        <taxon>Hyphomicrobiales</taxon>
        <taxon>Methylobacteriaceae</taxon>
        <taxon>Microvirga</taxon>
    </lineage>
</organism>
<evidence type="ECO:0000313" key="1">
    <source>
        <dbReference type="EMBL" id="EIM31163.1"/>
    </source>
</evidence>
<reference evidence="1 2" key="1">
    <citation type="submission" date="2012-02" db="EMBL/GenBank/DDBJ databases">
        <title>Improved High-Quality Draft sequence of Microvirga sp. WSM3557.</title>
        <authorList>
            <consortium name="US DOE Joint Genome Institute"/>
            <person name="Lucas S."/>
            <person name="Han J."/>
            <person name="Lapidus A."/>
            <person name="Cheng J.-F."/>
            <person name="Goodwin L."/>
            <person name="Pitluck S."/>
            <person name="Peters L."/>
            <person name="Zhang X."/>
            <person name="Detter J.C."/>
            <person name="Han C."/>
            <person name="Tapia R."/>
            <person name="Land M."/>
            <person name="Hauser L."/>
            <person name="Kyrpides N."/>
            <person name="Ivanova N."/>
            <person name="Pagani I."/>
            <person name="Brau L."/>
            <person name="Yates R."/>
            <person name="O'Hara G."/>
            <person name="Rui T."/>
            <person name="Howieson J."/>
            <person name="Reeve W."/>
            <person name="Woyke T."/>
        </authorList>
    </citation>
    <scope>NUCLEOTIDE SEQUENCE [LARGE SCALE GENOMIC DNA]</scope>
    <source>
        <strain evidence="1 2">WSM3557</strain>
    </source>
</reference>
<sequence>MELEAPPIPLLGEVREARAAWDRDTWDPRLPAAYRKVLRTFAQLQSSGAETGQIWHELADDALRFLGGQGDQWSIGLSAYNHWRLGPFLGISNEGSGATVIAAAALRSPKAIALGKRRNAVGVGVAVDAERLSSAGEVPAGPNDMSEVWRGCAGRLLTTTNVGSRVNVRLYKSAPVIDIESGNVEVAKAAIDVAIRPFREAPGGPRPLQVSVRFAAGASGQPTILRCLNQHIRESQGKWHKLYPLALHLDLPGPVEAVELIEQGIATAISARISFISIAGETSIAASESISLPGLLGLVAPAALEGLIASAKAAGVRLVPANRIDPDAVMHDIWSALNSARSFGLNMGKYGLFPLTLEQSNRVVRRIQHWFKDWTAAPVFYVDQGILTSERLYAGETVVPGIKLWLKMVATHGVHLVLIDTVDKARGWKLLKENGDPKGLLTLEQVAEIEAFGAKLGVNILWAGGLSVKQSRLLAAFGVFGIYVTSSISTPVAVSGLYIDDPGLAAARTPTFEGVLALKLQIDAGFLSARLSALKDLASRSLAAAIDDAVDDDERLAAVLVRAWRQWWKMMPPHPVRKGK</sequence>
<accession>I4Z4M1</accession>
<dbReference type="AlphaFoldDB" id="I4Z4M1"/>